<dbReference type="GO" id="GO:0006508">
    <property type="term" value="P:proteolysis"/>
    <property type="evidence" value="ECO:0007669"/>
    <property type="project" value="UniProtKB-KW"/>
</dbReference>
<dbReference type="InterPro" id="IPR025724">
    <property type="entry name" value="GAG-pre-integrase_dom"/>
</dbReference>
<keyword evidence="10" id="KW-0460">Magnesium</keyword>
<comment type="function">
    <text evidence="1">The aspartyl protease (PR) mediates the proteolytic cleavages of the Gag and Gag-Pol polyproteins after assembly of the VLP.</text>
</comment>
<keyword evidence="3" id="KW-0645">Protease</keyword>
<dbReference type="EMBL" id="CAKKLH010000002">
    <property type="protein sequence ID" value="CAH0098495.1"/>
    <property type="molecule type" value="Genomic_DNA"/>
</dbReference>
<dbReference type="Pfam" id="PF13976">
    <property type="entry name" value="gag_pre-integrs"/>
    <property type="match status" value="1"/>
</dbReference>
<evidence type="ECO:0000256" key="13">
    <source>
        <dbReference type="ARBA" id="ARBA00022932"/>
    </source>
</evidence>
<sequence length="897" mass="101399">MSISDIGPILWMSFGEPRNIPTAETEIQWMSFFKFLSALASATGCSTNNRNKHIPDKISTEWFAIEGGTTRGNAWDDVSFASGYGPRVYVMANAIVTNSFKDVSHLAKFNVQNFTEWKYEFQSMMEQLGLKALLEAPPGGVLEVIPIEIRVENAITNQANIDAWRMRDITCRNYILATTDQSQKILLYPCTTAREMWVKLTSQHAARADDTIHQRWQELYDYKYDSEKNVTSYINGILSIAYQLREMNEPVPERQILNKILAALPPTFRMVRSAWTVVPTSTAFRAHNSSNQRPRGGHQAGKGGYPGLRGHKFDARRGTPYSNNTGYHHNQRERPKSNQEFECALCERDTHKTEDCRKLAKAREILKRGKGSNMKNQDSAFPASTSKDQDSATSDHELYEEETSPASSSRKDSAFPAAACYAARSILDWFADSGATQHMKNQKALLKNYKPISPGSWTVSGIGETSLDVYGVGDAEVTVNVNGEDRVIIIHKILHVPRLGTNLFSIGTATENGMEAVFIDNQVFFFRNGKVEITGKRARRTLYHLNIRSHINERDAAYSATKGTSMAVWHQRLAHVNTKTIRRMFTQGIVDGLDLHQTPEEKSSPCWGCAEGKMHRTSFKEGRNRATRLGELIHSDVCGPMSTPTLAGSNYYVTFKDDFSGWVVVNFMKKKSEVPQLFRQFAATVRNKTNYNVLTLRSDNGGEYSSNEFITWLLEMDIQHEKSVPYTPEQNGVAERENRTLMEAARCMLHGSKQPLFLWGEAVAYATYILNRKFGSKVFVHILDGKRSKLDPKAVEGVLVGHCEHTKGYRIYIPEQRKCHGKIKRREAWRRSRILKNAPLVTPLRDPKEPGVEDQPVVAMEMGDHNHIENEQALKTLCSALMQLSVKNKSGRQTERN</sequence>
<dbReference type="Pfam" id="PF00665">
    <property type="entry name" value="rve"/>
    <property type="match status" value="1"/>
</dbReference>
<accession>A0A8J2RDB5</accession>
<evidence type="ECO:0000256" key="2">
    <source>
        <dbReference type="ARBA" id="ARBA00022612"/>
    </source>
</evidence>
<name>A0A8J2RDB5_9CRUS</name>
<dbReference type="InterPro" id="IPR039537">
    <property type="entry name" value="Retrotran_Ty1/copia-like"/>
</dbReference>
<dbReference type="GO" id="GO:0015074">
    <property type="term" value="P:DNA integration"/>
    <property type="evidence" value="ECO:0007669"/>
    <property type="project" value="UniProtKB-KW"/>
</dbReference>
<proteinExistence type="predicted"/>
<keyword evidence="11" id="KW-0229">DNA integration</keyword>
<feature type="compositionally biased region" description="Gly residues" evidence="16">
    <location>
        <begin position="298"/>
        <end position="307"/>
    </location>
</feature>
<evidence type="ECO:0000256" key="14">
    <source>
        <dbReference type="ARBA" id="ARBA00023113"/>
    </source>
</evidence>
<keyword evidence="13" id="KW-0239">DNA-directed DNA polymerase</keyword>
<evidence type="ECO:0000313" key="18">
    <source>
        <dbReference type="EMBL" id="CAH0098495.1"/>
    </source>
</evidence>
<dbReference type="PANTHER" id="PTHR42648">
    <property type="entry name" value="TRANSPOSASE, PUTATIVE-RELATED"/>
    <property type="match status" value="1"/>
</dbReference>
<dbReference type="OrthoDB" id="413361at2759"/>
<dbReference type="PROSITE" id="PS50994">
    <property type="entry name" value="INTEGRASE"/>
    <property type="match status" value="1"/>
</dbReference>
<dbReference type="InterPro" id="IPR012337">
    <property type="entry name" value="RNaseH-like_sf"/>
</dbReference>
<dbReference type="GO" id="GO:0004519">
    <property type="term" value="F:endonuclease activity"/>
    <property type="evidence" value="ECO:0007669"/>
    <property type="project" value="UniProtKB-KW"/>
</dbReference>
<dbReference type="Pfam" id="PF22936">
    <property type="entry name" value="Pol_BBD"/>
    <property type="match status" value="1"/>
</dbReference>
<keyword evidence="9" id="KW-0067">ATP-binding</keyword>
<keyword evidence="14" id="KW-0917">Virion maturation</keyword>
<evidence type="ECO:0000256" key="15">
    <source>
        <dbReference type="ARBA" id="ARBA00023172"/>
    </source>
</evidence>
<feature type="compositionally biased region" description="Basic and acidic residues" evidence="16">
    <location>
        <begin position="387"/>
        <end position="397"/>
    </location>
</feature>
<dbReference type="GO" id="GO:0046872">
    <property type="term" value="F:metal ion binding"/>
    <property type="evidence" value="ECO:0007669"/>
    <property type="project" value="UniProtKB-KW"/>
</dbReference>
<keyword evidence="2" id="KW-1188">Viral release from host cell</keyword>
<evidence type="ECO:0000256" key="16">
    <source>
        <dbReference type="SAM" id="MobiDB-lite"/>
    </source>
</evidence>
<feature type="region of interest" description="Disordered" evidence="16">
    <location>
        <begin position="367"/>
        <end position="411"/>
    </location>
</feature>
<keyword evidence="12" id="KW-0695">RNA-directed DNA polymerase</keyword>
<keyword evidence="19" id="KW-1185">Reference proteome</keyword>
<dbReference type="SUPFAM" id="SSF53098">
    <property type="entry name" value="Ribonuclease H-like"/>
    <property type="match status" value="1"/>
</dbReference>
<evidence type="ECO:0000256" key="7">
    <source>
        <dbReference type="ARBA" id="ARBA00022759"/>
    </source>
</evidence>
<dbReference type="InterPro" id="IPR057670">
    <property type="entry name" value="SH3_retrovirus"/>
</dbReference>
<dbReference type="InterPro" id="IPR054722">
    <property type="entry name" value="PolX-like_BBD"/>
</dbReference>
<dbReference type="AlphaFoldDB" id="A0A8J2RDB5"/>
<feature type="region of interest" description="Disordered" evidence="16">
    <location>
        <begin position="285"/>
        <end position="337"/>
    </location>
</feature>
<dbReference type="GO" id="GO:0008233">
    <property type="term" value="F:peptidase activity"/>
    <property type="evidence" value="ECO:0007669"/>
    <property type="project" value="UniProtKB-KW"/>
</dbReference>
<evidence type="ECO:0000256" key="4">
    <source>
        <dbReference type="ARBA" id="ARBA00022722"/>
    </source>
</evidence>
<protein>
    <recommendedName>
        <fullName evidence="17">Integrase catalytic domain-containing protein</fullName>
    </recommendedName>
</protein>
<dbReference type="InterPro" id="IPR001584">
    <property type="entry name" value="Integrase_cat-core"/>
</dbReference>
<keyword evidence="13" id="KW-0808">Transferase</keyword>
<evidence type="ECO:0000256" key="10">
    <source>
        <dbReference type="ARBA" id="ARBA00022842"/>
    </source>
</evidence>
<keyword evidence="7" id="KW-0255">Endonuclease</keyword>
<dbReference type="Pfam" id="PF25597">
    <property type="entry name" value="SH3_retrovirus"/>
    <property type="match status" value="1"/>
</dbReference>
<dbReference type="GO" id="GO:0006310">
    <property type="term" value="P:DNA recombination"/>
    <property type="evidence" value="ECO:0007669"/>
    <property type="project" value="UniProtKB-KW"/>
</dbReference>
<comment type="caution">
    <text evidence="18">The sequence shown here is derived from an EMBL/GenBank/DDBJ whole genome shotgun (WGS) entry which is preliminary data.</text>
</comment>
<dbReference type="Proteomes" id="UP000789390">
    <property type="component" value="Unassembled WGS sequence"/>
</dbReference>
<keyword evidence="13" id="KW-0548">Nucleotidyltransferase</keyword>
<dbReference type="GO" id="GO:0003676">
    <property type="term" value="F:nucleic acid binding"/>
    <property type="evidence" value="ECO:0007669"/>
    <property type="project" value="InterPro"/>
</dbReference>
<feature type="domain" description="Integrase catalytic" evidence="17">
    <location>
        <begin position="625"/>
        <end position="800"/>
    </location>
</feature>
<keyword evidence="6" id="KW-0547">Nucleotide-binding</keyword>
<dbReference type="Gene3D" id="3.30.420.10">
    <property type="entry name" value="Ribonuclease H-like superfamily/Ribonuclease H"/>
    <property type="match status" value="1"/>
</dbReference>
<dbReference type="GO" id="GO:0003964">
    <property type="term" value="F:RNA-directed DNA polymerase activity"/>
    <property type="evidence" value="ECO:0007669"/>
    <property type="project" value="UniProtKB-KW"/>
</dbReference>
<evidence type="ECO:0000256" key="12">
    <source>
        <dbReference type="ARBA" id="ARBA00022918"/>
    </source>
</evidence>
<dbReference type="GO" id="GO:0003887">
    <property type="term" value="F:DNA-directed DNA polymerase activity"/>
    <property type="evidence" value="ECO:0007669"/>
    <property type="project" value="UniProtKB-KW"/>
</dbReference>
<keyword evidence="15" id="KW-0233">DNA recombination</keyword>
<evidence type="ECO:0000256" key="3">
    <source>
        <dbReference type="ARBA" id="ARBA00022670"/>
    </source>
</evidence>
<dbReference type="InterPro" id="IPR036397">
    <property type="entry name" value="RNaseH_sf"/>
</dbReference>
<reference evidence="18" key="1">
    <citation type="submission" date="2021-11" db="EMBL/GenBank/DDBJ databases">
        <authorList>
            <person name="Schell T."/>
        </authorList>
    </citation>
    <scope>NUCLEOTIDE SEQUENCE</scope>
    <source>
        <strain evidence="18">M5</strain>
    </source>
</reference>
<keyword evidence="8" id="KW-0378">Hydrolase</keyword>
<evidence type="ECO:0000256" key="9">
    <source>
        <dbReference type="ARBA" id="ARBA00022840"/>
    </source>
</evidence>
<dbReference type="PANTHER" id="PTHR42648:SF11">
    <property type="entry name" value="TRANSPOSON TY4-P GAG-POL POLYPROTEIN"/>
    <property type="match status" value="1"/>
</dbReference>
<organism evidence="18 19">
    <name type="scientific">Daphnia galeata</name>
    <dbReference type="NCBI Taxonomy" id="27404"/>
    <lineage>
        <taxon>Eukaryota</taxon>
        <taxon>Metazoa</taxon>
        <taxon>Ecdysozoa</taxon>
        <taxon>Arthropoda</taxon>
        <taxon>Crustacea</taxon>
        <taxon>Branchiopoda</taxon>
        <taxon>Diplostraca</taxon>
        <taxon>Cladocera</taxon>
        <taxon>Anomopoda</taxon>
        <taxon>Daphniidae</taxon>
        <taxon>Daphnia</taxon>
    </lineage>
</organism>
<evidence type="ECO:0000256" key="8">
    <source>
        <dbReference type="ARBA" id="ARBA00022801"/>
    </source>
</evidence>
<evidence type="ECO:0000256" key="6">
    <source>
        <dbReference type="ARBA" id="ARBA00022741"/>
    </source>
</evidence>
<gene>
    <name evidence="18" type="ORF">DGAL_LOCUS577</name>
</gene>
<dbReference type="Pfam" id="PF14223">
    <property type="entry name" value="Retrotran_gag_2"/>
    <property type="match status" value="1"/>
</dbReference>
<evidence type="ECO:0000313" key="19">
    <source>
        <dbReference type="Proteomes" id="UP000789390"/>
    </source>
</evidence>
<evidence type="ECO:0000256" key="11">
    <source>
        <dbReference type="ARBA" id="ARBA00022908"/>
    </source>
</evidence>
<feature type="compositionally biased region" description="Polar residues" evidence="16">
    <location>
        <begin position="373"/>
        <end position="386"/>
    </location>
</feature>
<dbReference type="GO" id="GO:0005524">
    <property type="term" value="F:ATP binding"/>
    <property type="evidence" value="ECO:0007669"/>
    <property type="project" value="UniProtKB-KW"/>
</dbReference>
<keyword evidence="4" id="KW-0540">Nuclease</keyword>
<evidence type="ECO:0000256" key="1">
    <source>
        <dbReference type="ARBA" id="ARBA00002180"/>
    </source>
</evidence>
<evidence type="ECO:0000256" key="5">
    <source>
        <dbReference type="ARBA" id="ARBA00022723"/>
    </source>
</evidence>
<evidence type="ECO:0000259" key="17">
    <source>
        <dbReference type="PROSITE" id="PS50994"/>
    </source>
</evidence>
<keyword evidence="5" id="KW-0479">Metal-binding</keyword>